<dbReference type="InterPro" id="IPR050093">
    <property type="entry name" value="ABC_SmlMolc_Importer"/>
</dbReference>
<name>A0A1T5JJK4_9FIRM</name>
<dbReference type="PROSITE" id="PS00211">
    <property type="entry name" value="ABC_TRANSPORTER_1"/>
    <property type="match status" value="1"/>
</dbReference>
<dbReference type="OrthoDB" id="9804199at2"/>
<sequence length="235" mass="27066">MDIILKNLRKVYNHKTVLDIKSLYLKEGKVYGIIGPNGAGKSTMLRIIAGLEEATMGKVFYDDKKLNDAVIKKITYMSQRPYLFRKSVTNNISYPLKLRKIEKEVVDKRVKEIMREFNVFDLKNQLATSLSGGESQKVALARALIFKPEVLLLDEPTANIDPNSIEIIEKAIMKRNKEKNMTTIIITHNMGQAKRLCDEIIFIKDGFIKEHGKTDDIIFRPKNHETKRFLSLYTM</sequence>
<protein>
    <submittedName>
        <fullName evidence="5">Carbohydrate ABC transporter ATP-binding protein, CUT1 family</fullName>
    </submittedName>
</protein>
<evidence type="ECO:0000256" key="3">
    <source>
        <dbReference type="ARBA" id="ARBA00022840"/>
    </source>
</evidence>
<dbReference type="InterPro" id="IPR003439">
    <property type="entry name" value="ABC_transporter-like_ATP-bd"/>
</dbReference>
<keyword evidence="1" id="KW-0813">Transport</keyword>
<dbReference type="Proteomes" id="UP000190285">
    <property type="component" value="Unassembled WGS sequence"/>
</dbReference>
<evidence type="ECO:0000313" key="5">
    <source>
        <dbReference type="EMBL" id="SKC51589.1"/>
    </source>
</evidence>
<dbReference type="PANTHER" id="PTHR42781">
    <property type="entry name" value="SPERMIDINE/PUTRESCINE IMPORT ATP-BINDING PROTEIN POTA"/>
    <property type="match status" value="1"/>
</dbReference>
<dbReference type="GO" id="GO:0005524">
    <property type="term" value="F:ATP binding"/>
    <property type="evidence" value="ECO:0007669"/>
    <property type="project" value="UniProtKB-KW"/>
</dbReference>
<dbReference type="PROSITE" id="PS50893">
    <property type="entry name" value="ABC_TRANSPORTER_2"/>
    <property type="match status" value="1"/>
</dbReference>
<dbReference type="InterPro" id="IPR003593">
    <property type="entry name" value="AAA+_ATPase"/>
</dbReference>
<dbReference type="RefSeq" id="WP_079490108.1">
    <property type="nucleotide sequence ID" value="NZ_FUZT01000002.1"/>
</dbReference>
<dbReference type="Pfam" id="PF00005">
    <property type="entry name" value="ABC_tran"/>
    <property type="match status" value="1"/>
</dbReference>
<feature type="domain" description="ABC transporter" evidence="4">
    <location>
        <begin position="3"/>
        <end position="230"/>
    </location>
</feature>
<gene>
    <name evidence="5" type="ORF">SAMN02194393_01236</name>
</gene>
<reference evidence="5 6" key="1">
    <citation type="submission" date="2017-02" db="EMBL/GenBank/DDBJ databases">
        <authorList>
            <person name="Peterson S.W."/>
        </authorList>
    </citation>
    <scope>NUCLEOTIDE SEQUENCE [LARGE SCALE GENOMIC DNA]</scope>
    <source>
        <strain evidence="5 6">M1</strain>
    </source>
</reference>
<dbReference type="PANTHER" id="PTHR42781:SF9">
    <property type="entry name" value="AMINO ACID ABC TRANSPORTER, ATP-BINDING PROTEIN-RELATED"/>
    <property type="match status" value="1"/>
</dbReference>
<dbReference type="STRING" id="36842.SAMN02194393_01236"/>
<dbReference type="InterPro" id="IPR027417">
    <property type="entry name" value="P-loop_NTPase"/>
</dbReference>
<evidence type="ECO:0000259" key="4">
    <source>
        <dbReference type="PROSITE" id="PS50893"/>
    </source>
</evidence>
<evidence type="ECO:0000256" key="1">
    <source>
        <dbReference type="ARBA" id="ARBA00022448"/>
    </source>
</evidence>
<evidence type="ECO:0000313" key="6">
    <source>
        <dbReference type="Proteomes" id="UP000190285"/>
    </source>
</evidence>
<proteinExistence type="predicted"/>
<dbReference type="SUPFAM" id="SSF52540">
    <property type="entry name" value="P-loop containing nucleoside triphosphate hydrolases"/>
    <property type="match status" value="1"/>
</dbReference>
<dbReference type="InterPro" id="IPR017871">
    <property type="entry name" value="ABC_transporter-like_CS"/>
</dbReference>
<accession>A0A1T5JJK4</accession>
<keyword evidence="3 5" id="KW-0067">ATP-binding</keyword>
<dbReference type="Gene3D" id="3.40.50.300">
    <property type="entry name" value="P-loop containing nucleotide triphosphate hydrolases"/>
    <property type="match status" value="1"/>
</dbReference>
<dbReference type="EMBL" id="FUZT01000002">
    <property type="protein sequence ID" value="SKC51589.1"/>
    <property type="molecule type" value="Genomic_DNA"/>
</dbReference>
<dbReference type="SMART" id="SM00382">
    <property type="entry name" value="AAA"/>
    <property type="match status" value="1"/>
</dbReference>
<dbReference type="AlphaFoldDB" id="A0A1T5JJK4"/>
<keyword evidence="6" id="KW-1185">Reference proteome</keyword>
<dbReference type="GO" id="GO:0016887">
    <property type="term" value="F:ATP hydrolysis activity"/>
    <property type="evidence" value="ECO:0007669"/>
    <property type="project" value="InterPro"/>
</dbReference>
<evidence type="ECO:0000256" key="2">
    <source>
        <dbReference type="ARBA" id="ARBA00022741"/>
    </source>
</evidence>
<keyword evidence="2" id="KW-0547">Nucleotide-binding</keyword>
<organism evidence="5 6">
    <name type="scientific">Maledivibacter halophilus</name>
    <dbReference type="NCBI Taxonomy" id="36842"/>
    <lineage>
        <taxon>Bacteria</taxon>
        <taxon>Bacillati</taxon>
        <taxon>Bacillota</taxon>
        <taxon>Clostridia</taxon>
        <taxon>Peptostreptococcales</taxon>
        <taxon>Caminicellaceae</taxon>
        <taxon>Maledivibacter</taxon>
    </lineage>
</organism>